<keyword evidence="4" id="KW-0456">Lyase</keyword>
<evidence type="ECO:0000256" key="1">
    <source>
        <dbReference type="ARBA" id="ARBA00005495"/>
    </source>
</evidence>
<dbReference type="Proteomes" id="UP000474757">
    <property type="component" value="Unassembled WGS sequence"/>
</dbReference>
<evidence type="ECO:0000313" key="7">
    <source>
        <dbReference type="Proteomes" id="UP000474757"/>
    </source>
</evidence>
<keyword evidence="7" id="KW-1185">Reference proteome</keyword>
<evidence type="ECO:0000313" key="6">
    <source>
        <dbReference type="EMBL" id="NDV02903.1"/>
    </source>
</evidence>
<evidence type="ECO:0000256" key="4">
    <source>
        <dbReference type="ARBA" id="ARBA00023239"/>
    </source>
</evidence>
<evidence type="ECO:0000256" key="2">
    <source>
        <dbReference type="ARBA" id="ARBA00022723"/>
    </source>
</evidence>
<dbReference type="PROSITE" id="PS51891">
    <property type="entry name" value="CENP_V_GFA"/>
    <property type="match status" value="1"/>
</dbReference>
<sequence>MSARIEGRCLCGAVTMTATPGRELLFACHCSLCRHWTGGVFVGFSAPEAGVVVEGPVRRFRSSSFGERASCETCGAPLWFREDGGDYEFAIGQFPAASGWPLNNENYVDAAPDVLRLAGDHKRLSAAEYEAAHPHTEAV</sequence>
<accession>A0A6B2JMS4</accession>
<gene>
    <name evidence="6" type="ORF">GZA08_18215</name>
</gene>
<reference evidence="6 7" key="1">
    <citation type="submission" date="2020-02" db="EMBL/GenBank/DDBJ databases">
        <title>Pseudoroseicyclus tamarix, sp. nov., isolated from offshore sediment of a Tamarix chinensis forest.</title>
        <authorList>
            <person name="Gai Y."/>
        </authorList>
    </citation>
    <scope>NUCLEOTIDE SEQUENCE [LARGE SCALE GENOMIC DNA]</scope>
    <source>
        <strain evidence="6 7">CLL3-39</strain>
    </source>
</reference>
<dbReference type="EMBL" id="JAAGAB010000004">
    <property type="protein sequence ID" value="NDV02903.1"/>
    <property type="molecule type" value="Genomic_DNA"/>
</dbReference>
<feature type="domain" description="CENP-V/GFA" evidence="5">
    <location>
        <begin position="5"/>
        <end position="130"/>
    </location>
</feature>
<dbReference type="Pfam" id="PF04828">
    <property type="entry name" value="GFA"/>
    <property type="match status" value="1"/>
</dbReference>
<dbReference type="RefSeq" id="WP_163896244.1">
    <property type="nucleotide sequence ID" value="NZ_JAAFYS010000004.1"/>
</dbReference>
<comment type="similarity">
    <text evidence="1">Belongs to the Gfa family.</text>
</comment>
<comment type="caution">
    <text evidence="6">The sequence shown here is derived from an EMBL/GenBank/DDBJ whole genome shotgun (WGS) entry which is preliminary data.</text>
</comment>
<proteinExistence type="inferred from homology"/>
<dbReference type="InterPro" id="IPR006913">
    <property type="entry name" value="CENP-V/GFA"/>
</dbReference>
<dbReference type="AlphaFoldDB" id="A0A6B2JMS4"/>
<keyword evidence="2" id="KW-0479">Metal-binding</keyword>
<protein>
    <submittedName>
        <fullName evidence="6">GFA family protein</fullName>
    </submittedName>
</protein>
<keyword evidence="3" id="KW-0862">Zinc</keyword>
<dbReference type="GO" id="GO:0046872">
    <property type="term" value="F:metal ion binding"/>
    <property type="evidence" value="ECO:0007669"/>
    <property type="project" value="UniProtKB-KW"/>
</dbReference>
<name>A0A6B2JMS4_9RHOB</name>
<dbReference type="SUPFAM" id="SSF51316">
    <property type="entry name" value="Mss4-like"/>
    <property type="match status" value="1"/>
</dbReference>
<organism evidence="6 7">
    <name type="scientific">Pseudoroseicyclus tamaricis</name>
    <dbReference type="NCBI Taxonomy" id="2705421"/>
    <lineage>
        <taxon>Bacteria</taxon>
        <taxon>Pseudomonadati</taxon>
        <taxon>Pseudomonadota</taxon>
        <taxon>Alphaproteobacteria</taxon>
        <taxon>Rhodobacterales</taxon>
        <taxon>Paracoccaceae</taxon>
        <taxon>Pseudoroseicyclus</taxon>
    </lineage>
</organism>
<dbReference type="PANTHER" id="PTHR33337:SF40">
    <property type="entry name" value="CENP-V_GFA DOMAIN-CONTAINING PROTEIN-RELATED"/>
    <property type="match status" value="1"/>
</dbReference>
<evidence type="ECO:0000259" key="5">
    <source>
        <dbReference type="PROSITE" id="PS51891"/>
    </source>
</evidence>
<evidence type="ECO:0000256" key="3">
    <source>
        <dbReference type="ARBA" id="ARBA00022833"/>
    </source>
</evidence>
<dbReference type="InterPro" id="IPR011057">
    <property type="entry name" value="Mss4-like_sf"/>
</dbReference>
<dbReference type="PANTHER" id="PTHR33337">
    <property type="entry name" value="GFA DOMAIN-CONTAINING PROTEIN"/>
    <property type="match status" value="1"/>
</dbReference>
<dbReference type="GO" id="GO:0016846">
    <property type="term" value="F:carbon-sulfur lyase activity"/>
    <property type="evidence" value="ECO:0007669"/>
    <property type="project" value="InterPro"/>
</dbReference>
<dbReference type="Gene3D" id="3.90.1590.10">
    <property type="entry name" value="glutathione-dependent formaldehyde- activating enzyme (gfa)"/>
    <property type="match status" value="1"/>
</dbReference>